<dbReference type="GO" id="GO:0008270">
    <property type="term" value="F:zinc ion binding"/>
    <property type="evidence" value="ECO:0007669"/>
    <property type="project" value="UniProtKB-KW"/>
</dbReference>
<protein>
    <recommendedName>
        <fullName evidence="4">RING-type domain-containing protein</fullName>
    </recommendedName>
</protein>
<reference evidence="5 6" key="1">
    <citation type="submission" date="2024-06" db="EMBL/GenBank/DDBJ databases">
        <title>A chromosome-level genome assembly of beet webworm, Loxostege sticticalis.</title>
        <authorList>
            <person name="Zhang Y."/>
        </authorList>
    </citation>
    <scope>NUCLEOTIDE SEQUENCE [LARGE SCALE GENOMIC DNA]</scope>
    <source>
        <strain evidence="5">AQ028</strain>
        <tissue evidence="5">Male pupae</tissue>
    </source>
</reference>
<dbReference type="Gene3D" id="2.130.10.10">
    <property type="entry name" value="YVTN repeat-like/Quinoprotein amine dehydrogenase"/>
    <property type="match status" value="1"/>
</dbReference>
<dbReference type="InterPro" id="IPR056499">
    <property type="entry name" value="Beta-prop_HPS5-like"/>
</dbReference>
<evidence type="ECO:0000256" key="1">
    <source>
        <dbReference type="ARBA" id="ARBA00022771"/>
    </source>
</evidence>
<evidence type="ECO:0000259" key="4">
    <source>
        <dbReference type="PROSITE" id="PS50089"/>
    </source>
</evidence>
<keyword evidence="1 3" id="KW-0479">Metal-binding</keyword>
<dbReference type="Proteomes" id="UP001549921">
    <property type="component" value="Unassembled WGS sequence"/>
</dbReference>
<keyword evidence="2" id="KW-0862">Zinc</keyword>
<feature type="domain" description="RING-type" evidence="4">
    <location>
        <begin position="964"/>
        <end position="1007"/>
    </location>
</feature>
<dbReference type="InterPro" id="IPR001841">
    <property type="entry name" value="Znf_RING"/>
</dbReference>
<dbReference type="Pfam" id="PF23757">
    <property type="entry name" value="TPR_HPS5_insect"/>
    <property type="match status" value="1"/>
</dbReference>
<evidence type="ECO:0000313" key="5">
    <source>
        <dbReference type="EMBL" id="KAL0829868.1"/>
    </source>
</evidence>
<accession>A0ABD0SYF3</accession>
<dbReference type="Pfam" id="PF23756">
    <property type="entry name" value="Beta-prop_HPS5"/>
    <property type="match status" value="1"/>
</dbReference>
<proteinExistence type="predicted"/>
<evidence type="ECO:0000313" key="6">
    <source>
        <dbReference type="Proteomes" id="UP001549921"/>
    </source>
</evidence>
<keyword evidence="1 3" id="KW-0863">Zinc-finger</keyword>
<dbReference type="SUPFAM" id="SSF57850">
    <property type="entry name" value="RING/U-box"/>
    <property type="match status" value="1"/>
</dbReference>
<sequence>MTSKLPPYILQELPDITESIKFPLKSVQRIKYTCFDVSRTLIVFGATSGGIYVFNRNPCEFIQLIPNKDGAITRLAISATEKHISFANGRGIVTVAACDQSLSGGHSVVTSKEHQGNEVTAMVWSASNMLFTGDDVGKISVLQMQGFIAKTMFQSSSQTIMSLDSRICQLDIKASMLLVSTLTRCYICDTSQEQYRQIGQKLRDGEYGACFYNKEKTQFNTTQTSQDITELKKYNIVVGDTGFAVSKDLENTLIYCARPSSRLWEATIDGTVIRTHQYKQVLAKKPMTIVSVESYTYENVSRENTYDEGEGQSINFPKIYSMNGAIFSFKKDALYFLNLDNVDDTMWFSYKDIIDCKVYHDMIYLWLGNGSLVNFRFMKLQKFLVKCYIDEKYILCTELCTLFKDYLLENELSDKLHILVGLRDKIQSKEALETIEDVLERFDNLMTNEATQMKSGIYVVDNTYHKSSLLEEDESSQKFSENNMFTTLSPEAIQAFKDLSVTVSDKFTSSKKILKEKWEDFEGKMKNLSTEKHTIQELSLPKRVIPPDTEYEPNLVDEDIIYKESSQQAIEIDNNSLEQDKVCKSMYQYFRLSLVGKESERSNLVSTIESYACDIRQIYELMLQLEQYCISVGDVEESKFVPNNIFLIYLSSSNQKNDLLDSIIQDEELYKYFVDSCISVNMKTQKLSNIGCECGFPLPYTRTNQAPAFSELIDEFIERQWSNHSRDQCYETCKRMPYLWRKILYLRRNEDLLNVLRILLQMLDETLLHSFLPQFTLESWDRAIQLYATLHANMCLNCNKKFHHISVKDMLSWDHLGALIIKSVGGRNAVNVLKKHAKLIDLGELSMKFYHTAMLVSMYEKYDVTITSQLTATLYSTYDFEDSKAAICNLLRNTINGQIKNTAVPLIVAAKTVHWGLTPPHETVAVPSDSSNETNENVCNLVKNISFKDIVDNLTNIYKHDTDCTLCGLPLQNEVLIQDGGLWVFKCGHIFHGACLDVNKIKLCPTCPK</sequence>
<dbReference type="SUPFAM" id="SSF50978">
    <property type="entry name" value="WD40 repeat-like"/>
    <property type="match status" value="1"/>
</dbReference>
<dbReference type="EMBL" id="JBEDNZ010000014">
    <property type="protein sequence ID" value="KAL0829868.1"/>
    <property type="molecule type" value="Genomic_DNA"/>
</dbReference>
<dbReference type="PANTHER" id="PTHR23287">
    <property type="entry name" value="RUBY-EYE2-LIKE PROTEIN"/>
    <property type="match status" value="1"/>
</dbReference>
<dbReference type="InterPro" id="IPR036322">
    <property type="entry name" value="WD40_repeat_dom_sf"/>
</dbReference>
<dbReference type="InterPro" id="IPR056446">
    <property type="entry name" value="TPR_HPS5_insects"/>
</dbReference>
<dbReference type="AlphaFoldDB" id="A0ABD0SYF3"/>
<organism evidence="5 6">
    <name type="scientific">Loxostege sticticalis</name>
    <name type="common">Beet webworm moth</name>
    <dbReference type="NCBI Taxonomy" id="481309"/>
    <lineage>
        <taxon>Eukaryota</taxon>
        <taxon>Metazoa</taxon>
        <taxon>Ecdysozoa</taxon>
        <taxon>Arthropoda</taxon>
        <taxon>Hexapoda</taxon>
        <taxon>Insecta</taxon>
        <taxon>Pterygota</taxon>
        <taxon>Neoptera</taxon>
        <taxon>Endopterygota</taxon>
        <taxon>Lepidoptera</taxon>
        <taxon>Glossata</taxon>
        <taxon>Ditrysia</taxon>
        <taxon>Pyraloidea</taxon>
        <taxon>Crambidae</taxon>
        <taxon>Pyraustinae</taxon>
        <taxon>Loxostege</taxon>
    </lineage>
</organism>
<gene>
    <name evidence="5" type="ORF">ABMA28_003349</name>
</gene>
<evidence type="ECO:0000256" key="3">
    <source>
        <dbReference type="PROSITE-ProRule" id="PRU00175"/>
    </source>
</evidence>
<dbReference type="PROSITE" id="PS50089">
    <property type="entry name" value="ZF_RING_2"/>
    <property type="match status" value="1"/>
</dbReference>
<comment type="caution">
    <text evidence="5">The sequence shown here is derived from an EMBL/GenBank/DDBJ whole genome shotgun (WGS) entry which is preliminary data.</text>
</comment>
<evidence type="ECO:0000256" key="2">
    <source>
        <dbReference type="ARBA" id="ARBA00022833"/>
    </source>
</evidence>
<dbReference type="InterPro" id="IPR015943">
    <property type="entry name" value="WD40/YVTN_repeat-like_dom_sf"/>
</dbReference>
<name>A0ABD0SYF3_LOXSC</name>
<dbReference type="PANTHER" id="PTHR23287:SF18">
    <property type="entry name" value="BLOC-2 COMPLEX MEMBER HPS5"/>
    <property type="match status" value="1"/>
</dbReference>